<protein>
    <recommendedName>
        <fullName evidence="7">DUF3817 domain-containing protein</fullName>
    </recommendedName>
</protein>
<organism evidence="8 9">
    <name type="scientific">Serinicoccus chungangensis</name>
    <dbReference type="NCBI Taxonomy" id="767452"/>
    <lineage>
        <taxon>Bacteria</taxon>
        <taxon>Bacillati</taxon>
        <taxon>Actinomycetota</taxon>
        <taxon>Actinomycetes</taxon>
        <taxon>Micrococcales</taxon>
        <taxon>Ornithinimicrobiaceae</taxon>
        <taxon>Serinicoccus</taxon>
    </lineage>
</organism>
<evidence type="ECO:0000259" key="7">
    <source>
        <dbReference type="Pfam" id="PF12823"/>
    </source>
</evidence>
<evidence type="ECO:0000256" key="5">
    <source>
        <dbReference type="ARBA" id="ARBA00023136"/>
    </source>
</evidence>
<evidence type="ECO:0000256" key="2">
    <source>
        <dbReference type="ARBA" id="ARBA00022475"/>
    </source>
</evidence>
<feature type="domain" description="DUF3817" evidence="7">
    <location>
        <begin position="8"/>
        <end position="95"/>
    </location>
</feature>
<name>A0A0W8IAX1_9MICO</name>
<proteinExistence type="predicted"/>
<feature type="transmembrane region" description="Helical" evidence="6">
    <location>
        <begin position="127"/>
        <end position="147"/>
    </location>
</feature>
<comment type="subcellular location">
    <subcellularLocation>
        <location evidence="1">Cell membrane</location>
        <topology evidence="1">Multi-pass membrane protein</topology>
    </subcellularLocation>
</comment>
<accession>A0A0W8IAX1</accession>
<evidence type="ECO:0000256" key="4">
    <source>
        <dbReference type="ARBA" id="ARBA00022989"/>
    </source>
</evidence>
<keyword evidence="4 6" id="KW-1133">Transmembrane helix</keyword>
<keyword evidence="3 6" id="KW-0812">Transmembrane</keyword>
<evidence type="ECO:0000313" key="8">
    <source>
        <dbReference type="EMBL" id="KUG57101.1"/>
    </source>
</evidence>
<sequence>MTPPGPGRLLRVLADAEAVTWSLLLIGMALKYLTRTTDLGVSIAGPIHGFVFLAYCVVVVVVAVDQRWGARTLVLGLFSAVPPFVTIPFEQSVRRRGLAPAEWRLREDGVARTLPERALHGVLRRPLVWAAVALVAVTVVFVVLLRLGPPVG</sequence>
<keyword evidence="5 6" id="KW-0472">Membrane</keyword>
<reference evidence="8 9" key="1">
    <citation type="submission" date="2015-12" db="EMBL/GenBank/DDBJ databases">
        <title>Serinicoccus chungangenesis strain CD08_5 genome sequencing and assembly.</title>
        <authorList>
            <person name="Chander A.M."/>
            <person name="Kaur G."/>
            <person name="Nair G.R."/>
            <person name="Dhawan D.K."/>
            <person name="Kochhar R.K."/>
            <person name="Mayilraj S."/>
            <person name="Bhadada S.K."/>
        </authorList>
    </citation>
    <scope>NUCLEOTIDE SEQUENCE [LARGE SCALE GENOMIC DNA]</scope>
    <source>
        <strain evidence="8 9">CD08_5</strain>
    </source>
</reference>
<dbReference type="PANTHER" id="PTHR40077">
    <property type="entry name" value="MEMBRANE PROTEIN-RELATED"/>
    <property type="match status" value="1"/>
</dbReference>
<evidence type="ECO:0000256" key="6">
    <source>
        <dbReference type="SAM" id="Phobius"/>
    </source>
</evidence>
<gene>
    <name evidence="8" type="ORF">AVL62_15010</name>
</gene>
<dbReference type="InterPro" id="IPR023845">
    <property type="entry name" value="DUF3817_TM"/>
</dbReference>
<dbReference type="GO" id="GO:0005886">
    <property type="term" value="C:plasma membrane"/>
    <property type="evidence" value="ECO:0007669"/>
    <property type="project" value="UniProtKB-SubCell"/>
</dbReference>
<feature type="transmembrane region" description="Helical" evidence="6">
    <location>
        <begin position="45"/>
        <end position="64"/>
    </location>
</feature>
<dbReference type="PANTHER" id="PTHR40077:SF1">
    <property type="entry name" value="MEMBRANE PROTEIN"/>
    <property type="match status" value="1"/>
</dbReference>
<dbReference type="RefSeq" id="WP_058890387.1">
    <property type="nucleotide sequence ID" value="NZ_LQBL01000008.1"/>
</dbReference>
<dbReference type="Proteomes" id="UP000054837">
    <property type="component" value="Unassembled WGS sequence"/>
</dbReference>
<dbReference type="AlphaFoldDB" id="A0A0W8IAX1"/>
<dbReference type="NCBIfam" id="TIGR03954">
    <property type="entry name" value="integ_memb_HG"/>
    <property type="match status" value="1"/>
</dbReference>
<evidence type="ECO:0000313" key="9">
    <source>
        <dbReference type="Proteomes" id="UP000054837"/>
    </source>
</evidence>
<dbReference type="EMBL" id="LQBL01000008">
    <property type="protein sequence ID" value="KUG57101.1"/>
    <property type="molecule type" value="Genomic_DNA"/>
</dbReference>
<comment type="caution">
    <text evidence="8">The sequence shown here is derived from an EMBL/GenBank/DDBJ whole genome shotgun (WGS) entry which is preliminary data.</text>
</comment>
<evidence type="ECO:0000256" key="3">
    <source>
        <dbReference type="ARBA" id="ARBA00022692"/>
    </source>
</evidence>
<dbReference type="Pfam" id="PF12823">
    <property type="entry name" value="DUF3817"/>
    <property type="match status" value="1"/>
</dbReference>
<dbReference type="STRING" id="767452.AVL62_15010"/>
<keyword evidence="9" id="KW-1185">Reference proteome</keyword>
<dbReference type="OrthoDB" id="3396203at2"/>
<evidence type="ECO:0000256" key="1">
    <source>
        <dbReference type="ARBA" id="ARBA00004651"/>
    </source>
</evidence>
<keyword evidence="2" id="KW-1003">Cell membrane</keyword>